<evidence type="ECO:0008006" key="4">
    <source>
        <dbReference type="Google" id="ProtNLM"/>
    </source>
</evidence>
<evidence type="ECO:0000256" key="1">
    <source>
        <dbReference type="SAM" id="MobiDB-lite"/>
    </source>
</evidence>
<feature type="region of interest" description="Disordered" evidence="1">
    <location>
        <begin position="1"/>
        <end position="25"/>
    </location>
</feature>
<accession>A0A3N1GWV1</accession>
<evidence type="ECO:0000313" key="2">
    <source>
        <dbReference type="EMBL" id="ROP34602.1"/>
    </source>
</evidence>
<dbReference type="AlphaFoldDB" id="A0A3N1GWV1"/>
<proteinExistence type="predicted"/>
<protein>
    <recommendedName>
        <fullName evidence="4">Restriction endonuclease</fullName>
    </recommendedName>
</protein>
<name>A0A3N1GWV1_9ACTN</name>
<dbReference type="RefSeq" id="WP_148058077.1">
    <property type="nucleotide sequence ID" value="NZ_RJKN01000006.1"/>
</dbReference>
<gene>
    <name evidence="2" type="ORF">EDC03_2418</name>
</gene>
<dbReference type="InParanoid" id="A0A3N1GWV1"/>
<reference evidence="2 3" key="1">
    <citation type="journal article" date="2015" name="Stand. Genomic Sci.">
        <title>Genomic Encyclopedia of Bacterial and Archaeal Type Strains, Phase III: the genomes of soil and plant-associated and newly described type strains.</title>
        <authorList>
            <person name="Whitman W.B."/>
            <person name="Woyke T."/>
            <person name="Klenk H.P."/>
            <person name="Zhou Y."/>
            <person name="Lilburn T.G."/>
            <person name="Beck B.J."/>
            <person name="De Vos P."/>
            <person name="Vandamme P."/>
            <person name="Eisen J.A."/>
            <person name="Garrity G."/>
            <person name="Hugenholtz P."/>
            <person name="Kyrpides N.C."/>
        </authorList>
    </citation>
    <scope>NUCLEOTIDE SEQUENCE [LARGE SCALE GENOMIC DNA]</scope>
    <source>
        <strain evidence="2 3">CECT 7306</strain>
    </source>
</reference>
<dbReference type="EMBL" id="RJKN01000006">
    <property type="protein sequence ID" value="ROP34602.1"/>
    <property type="molecule type" value="Genomic_DNA"/>
</dbReference>
<dbReference type="OrthoDB" id="8194459at2"/>
<comment type="caution">
    <text evidence="2">The sequence shown here is derived from an EMBL/GenBank/DDBJ whole genome shotgun (WGS) entry which is preliminary data.</text>
</comment>
<dbReference type="Proteomes" id="UP000276232">
    <property type="component" value="Unassembled WGS sequence"/>
</dbReference>
<sequence length="380" mass="42086">MSDQPFELDGISNPAPEGDSPPPAVAPVAVDRAFGQDNRARLLEEYFAPYGTVEPGNAWKHTYRLLLWLDRTTGLAHCYESDKSQAGRPWYARSLAFHDWVSASLDVDPRDLGEHIDVLFRRASADLAAAAANRRARLAESARKQRSIYLGRGMPEPGEDPELEEIVTAVLDPYLVTPPPAEVMRNLTERIQAHVGQENKRKNLVGEGFEDAIAALLRRVTGVPDVHDIYVRPSLHDLPGFRPPRAGSKKRQVDLALVHRVSGYRTLVSCKWSVRSDREEQFASDFSDYAELEDAGKDFSYVLVTNEFDPARLAAACDMRRQNAPLFTDVVHVNPQGVLAAYSDRGSNAKTEGGQARASRRISEKRVQALGSWLGSLATA</sequence>
<keyword evidence="3" id="KW-1185">Reference proteome</keyword>
<evidence type="ECO:0000313" key="3">
    <source>
        <dbReference type="Proteomes" id="UP000276232"/>
    </source>
</evidence>
<organism evidence="2 3">
    <name type="scientific">Pseudokineococcus lusitanus</name>
    <dbReference type="NCBI Taxonomy" id="763993"/>
    <lineage>
        <taxon>Bacteria</taxon>
        <taxon>Bacillati</taxon>
        <taxon>Actinomycetota</taxon>
        <taxon>Actinomycetes</taxon>
        <taxon>Kineosporiales</taxon>
        <taxon>Kineosporiaceae</taxon>
        <taxon>Pseudokineococcus</taxon>
    </lineage>
</organism>